<organism evidence="1 2">
    <name type="scientific">Castor canadensis</name>
    <name type="common">American beaver</name>
    <dbReference type="NCBI Taxonomy" id="51338"/>
    <lineage>
        <taxon>Eukaryota</taxon>
        <taxon>Metazoa</taxon>
        <taxon>Chordata</taxon>
        <taxon>Craniata</taxon>
        <taxon>Vertebrata</taxon>
        <taxon>Euteleostomi</taxon>
        <taxon>Mammalia</taxon>
        <taxon>Eutheria</taxon>
        <taxon>Euarchontoglires</taxon>
        <taxon>Glires</taxon>
        <taxon>Rodentia</taxon>
        <taxon>Castorimorpha</taxon>
        <taxon>Castoridae</taxon>
        <taxon>Castor</taxon>
    </lineage>
</organism>
<evidence type="ECO:0000313" key="2">
    <source>
        <dbReference type="RefSeq" id="XP_073909525.1"/>
    </source>
</evidence>
<evidence type="ECO:0000313" key="1">
    <source>
        <dbReference type="Proteomes" id="UP001732720"/>
    </source>
</evidence>
<dbReference type="RefSeq" id="XP_073909525.1">
    <property type="nucleotide sequence ID" value="XM_074053424.1"/>
</dbReference>
<reference evidence="2" key="1">
    <citation type="submission" date="2025-08" db="UniProtKB">
        <authorList>
            <consortium name="RefSeq"/>
        </authorList>
    </citation>
    <scope>IDENTIFICATION</scope>
</reference>
<name>A0AC58KX91_CASCN</name>
<dbReference type="Proteomes" id="UP001732720">
    <property type="component" value="Chromosome 14"/>
</dbReference>
<proteinExistence type="predicted"/>
<keyword evidence="1" id="KW-1185">Reference proteome</keyword>
<gene>
    <name evidence="2" type="primary">LOC141416371</name>
</gene>
<protein>
    <submittedName>
        <fullName evidence="2">Olfactory receptor 7D4-like</fullName>
    </submittedName>
</protein>
<sequence length="312" mass="34861">MDAKNHTGVSQFLLLGLSDDPELQPLLFGLFLSMYLVTVLGNLLIILATSSDSHLHTPMYLFLSNLSFADICFTSTTVPKMLVNIQSQNKGISYRQCLTQVYFFMFFAGMDNFLLAVMAFDRFVAICHPLNYTAIMNPYFCGLLVLMSCLILFWVSLFHLLLMKRLRFSIGTEIPHFFCELAQVIKAASSDMLINNICLYVATALLCVFPVTGIFFSYSQIVSSLLRMSSIVSKYKAFSTCGSHLCVVCLFYGTALGVYLSSAVTHSSRGSMIASVMYTVVTPMLNPFIYSLRNKDVKGALRRLLSRASYCP</sequence>
<accession>A0AC58KX91</accession>